<dbReference type="AlphaFoldDB" id="A0A0R3RFJ7"/>
<keyword evidence="2" id="KW-1133">Transmembrane helix</keyword>
<evidence type="ECO:0000256" key="1">
    <source>
        <dbReference type="SAM" id="MobiDB-lite"/>
    </source>
</evidence>
<sequence>MNESVDVTNFPIVLLIGSAVMVALPVLILCQFKKMEKKKQAVLSVSQVPAAEISDSVRKAMNQNGMIVMGKRKYAERIHNSAISPWTKTNEGAEQGGLFDNNNLKTQESKDRGGRNYQIIGDLETTDSSFEYSLDNTLAMESLDMIKGKHGLILEGEEVDHQMVKTARQSDDSSDYSFFGSQSSRRDIREQRLRLLRLNTSVARRAAAALEDSAFSTSSQDKKDKHTAETDLEVEETQKNLVAHT</sequence>
<evidence type="ECO:0000256" key="2">
    <source>
        <dbReference type="SAM" id="Phobius"/>
    </source>
</evidence>
<evidence type="ECO:0000313" key="3">
    <source>
        <dbReference type="Proteomes" id="UP000050640"/>
    </source>
</evidence>
<feature type="region of interest" description="Disordered" evidence="1">
    <location>
        <begin position="210"/>
        <end position="245"/>
    </location>
</feature>
<evidence type="ECO:0000313" key="4">
    <source>
        <dbReference type="WBParaSite" id="EEL_0000013901-mRNA-1"/>
    </source>
</evidence>
<organism evidence="3 4">
    <name type="scientific">Elaeophora elaphi</name>
    <dbReference type="NCBI Taxonomy" id="1147741"/>
    <lineage>
        <taxon>Eukaryota</taxon>
        <taxon>Metazoa</taxon>
        <taxon>Ecdysozoa</taxon>
        <taxon>Nematoda</taxon>
        <taxon>Chromadorea</taxon>
        <taxon>Rhabditida</taxon>
        <taxon>Spirurina</taxon>
        <taxon>Spiruromorpha</taxon>
        <taxon>Filarioidea</taxon>
        <taxon>Onchocercidae</taxon>
        <taxon>Elaeophora</taxon>
    </lineage>
</organism>
<proteinExistence type="predicted"/>
<keyword evidence="2" id="KW-0472">Membrane</keyword>
<keyword evidence="2" id="KW-0812">Transmembrane</keyword>
<feature type="region of interest" description="Disordered" evidence="1">
    <location>
        <begin position="87"/>
        <end position="113"/>
    </location>
</feature>
<dbReference type="WBParaSite" id="EEL_0000013901-mRNA-1">
    <property type="protein sequence ID" value="EEL_0000013901-mRNA-1"/>
    <property type="gene ID" value="EEL_0000013901"/>
</dbReference>
<accession>A0A0R3RFJ7</accession>
<name>A0A0R3RFJ7_9BILA</name>
<reference evidence="4" key="1">
    <citation type="submission" date="2017-02" db="UniProtKB">
        <authorList>
            <consortium name="WormBaseParasite"/>
        </authorList>
    </citation>
    <scope>IDENTIFICATION</scope>
</reference>
<keyword evidence="3" id="KW-1185">Reference proteome</keyword>
<feature type="transmembrane region" description="Helical" evidence="2">
    <location>
        <begin position="12"/>
        <end position="30"/>
    </location>
</feature>
<feature type="compositionally biased region" description="Basic and acidic residues" evidence="1">
    <location>
        <begin position="220"/>
        <end position="229"/>
    </location>
</feature>
<dbReference type="Proteomes" id="UP000050640">
    <property type="component" value="Unplaced"/>
</dbReference>
<protein>
    <submittedName>
        <fullName evidence="4">Uncharacterized protein</fullName>
    </submittedName>
</protein>